<dbReference type="PANTHER" id="PTHR13345">
    <property type="entry name" value="MEDIATOR OF RNA POLYMERASE II TRANSCRIPTION SUBUNIT 10"/>
    <property type="match status" value="1"/>
</dbReference>
<evidence type="ECO:0000256" key="7">
    <source>
        <dbReference type="ARBA" id="ARBA00023242"/>
    </source>
</evidence>
<sequence>MFIENVRQIRIIVSDFQPQGQNVLNQKINSLVTGLQEIDKLRPLVQDVYVPFEVFFDYIDQDKNPQLYTKDCVEKALAKNEEVKGKIESLKKFKANLLLELFKTFPTEMNNYRAYRKDSI</sequence>
<dbReference type="GO" id="GO:0003712">
    <property type="term" value="F:transcription coregulator activity"/>
    <property type="evidence" value="ECO:0007669"/>
    <property type="project" value="InterPro"/>
</dbReference>
<protein>
    <recommendedName>
        <fullName evidence="3 9">Mediator of RNA polymerase II transcription subunit 10</fullName>
    </recommendedName>
    <alternativeName>
        <fullName evidence="8 9">Mediator complex subunit 10</fullName>
    </alternativeName>
</protein>
<comment type="caution">
    <text evidence="10">The sequence shown here is derived from an EMBL/GenBank/DDBJ whole genome shotgun (WGS) entry which is preliminary data.</text>
</comment>
<keyword evidence="7 9" id="KW-0539">Nucleus</keyword>
<evidence type="ECO:0000256" key="4">
    <source>
        <dbReference type="ARBA" id="ARBA00023015"/>
    </source>
</evidence>
<evidence type="ECO:0000256" key="2">
    <source>
        <dbReference type="ARBA" id="ARBA00005389"/>
    </source>
</evidence>
<dbReference type="AlphaFoldDB" id="A0A484BH70"/>
<evidence type="ECO:0000256" key="3">
    <source>
        <dbReference type="ARBA" id="ARBA00019617"/>
    </source>
</evidence>
<name>A0A484BH70_DRONA</name>
<evidence type="ECO:0000256" key="9">
    <source>
        <dbReference type="RuleBase" id="RU364146"/>
    </source>
</evidence>
<evidence type="ECO:0000313" key="10">
    <source>
        <dbReference type="EMBL" id="TDG48119.1"/>
    </source>
</evidence>
<dbReference type="InterPro" id="IPR019145">
    <property type="entry name" value="Mediator_Med10"/>
</dbReference>
<reference evidence="10 11" key="1">
    <citation type="journal article" date="2019" name="J. Hered.">
        <title>An Improved Genome Assembly for Drosophila navojoa, the Basal Species in the mojavensis Cluster.</title>
        <authorList>
            <person name="Vanderlinde T."/>
            <person name="Dupim E.G."/>
            <person name="Nazario-Yepiz N.O."/>
            <person name="Carvalho A.B."/>
        </authorList>
    </citation>
    <scope>NUCLEOTIDE SEQUENCE [LARGE SCALE GENOMIC DNA]</scope>
    <source>
        <strain evidence="10">Navoj_Jal97</strain>
        <tissue evidence="10">Whole organism</tissue>
    </source>
</reference>
<comment type="subunit">
    <text evidence="9">Component of the Mediator complex.</text>
</comment>
<accession>A0A484BH70</accession>
<dbReference type="Pfam" id="PF09748">
    <property type="entry name" value="Med10"/>
    <property type="match status" value="1"/>
</dbReference>
<proteinExistence type="inferred from homology"/>
<keyword evidence="11" id="KW-1185">Reference proteome</keyword>
<keyword evidence="6 9" id="KW-0804">Transcription</keyword>
<evidence type="ECO:0000256" key="1">
    <source>
        <dbReference type="ARBA" id="ARBA00004123"/>
    </source>
</evidence>
<comment type="similarity">
    <text evidence="2 9">Belongs to the Mediator complex subunit 10 family.</text>
</comment>
<dbReference type="Proteomes" id="UP000295192">
    <property type="component" value="Unassembled WGS sequence"/>
</dbReference>
<evidence type="ECO:0000256" key="6">
    <source>
        <dbReference type="ARBA" id="ARBA00023163"/>
    </source>
</evidence>
<dbReference type="STRING" id="7232.A0A484BH70"/>
<comment type="subcellular location">
    <subcellularLocation>
        <location evidence="1 9">Nucleus</location>
    </subcellularLocation>
</comment>
<gene>
    <name evidence="9" type="primary">MED10</name>
    <name evidence="10" type="ORF">AWZ03_005536</name>
</gene>
<keyword evidence="4 9" id="KW-0805">Transcription regulation</keyword>
<dbReference type="OrthoDB" id="337270at2759"/>
<keyword evidence="5 9" id="KW-0010">Activator</keyword>
<dbReference type="PANTHER" id="PTHR13345:SF13">
    <property type="entry name" value="MEDIATOR OF RNA POLYMERASE II TRANSCRIPTION SUBUNIT 10"/>
    <property type="match status" value="1"/>
</dbReference>
<dbReference type="GO" id="GO:0006357">
    <property type="term" value="P:regulation of transcription by RNA polymerase II"/>
    <property type="evidence" value="ECO:0007669"/>
    <property type="project" value="InterPro"/>
</dbReference>
<dbReference type="EMBL" id="LSRL02000036">
    <property type="protein sequence ID" value="TDG48119.1"/>
    <property type="molecule type" value="Genomic_DNA"/>
</dbReference>
<evidence type="ECO:0000256" key="8">
    <source>
        <dbReference type="ARBA" id="ARBA00032004"/>
    </source>
</evidence>
<evidence type="ECO:0000313" key="11">
    <source>
        <dbReference type="Proteomes" id="UP000295192"/>
    </source>
</evidence>
<organism evidence="10 11">
    <name type="scientific">Drosophila navojoa</name>
    <name type="common">Fruit fly</name>
    <dbReference type="NCBI Taxonomy" id="7232"/>
    <lineage>
        <taxon>Eukaryota</taxon>
        <taxon>Metazoa</taxon>
        <taxon>Ecdysozoa</taxon>
        <taxon>Arthropoda</taxon>
        <taxon>Hexapoda</taxon>
        <taxon>Insecta</taxon>
        <taxon>Pterygota</taxon>
        <taxon>Neoptera</taxon>
        <taxon>Endopterygota</taxon>
        <taxon>Diptera</taxon>
        <taxon>Brachycera</taxon>
        <taxon>Muscomorpha</taxon>
        <taxon>Ephydroidea</taxon>
        <taxon>Drosophilidae</taxon>
        <taxon>Drosophila</taxon>
    </lineage>
</organism>
<dbReference type="GO" id="GO:0016592">
    <property type="term" value="C:mediator complex"/>
    <property type="evidence" value="ECO:0007669"/>
    <property type="project" value="InterPro"/>
</dbReference>
<comment type="function">
    <text evidence="9">Component of the Mediator complex, a coactivator involved in the regulated transcription of nearly all RNA polymerase II-dependent genes. Mediator functions as a bridge to convey information from gene-specific regulatory proteins to the basal RNA polymerase II transcription machinery. Mediator is recruited to promoters by direct interactions with regulatory proteins and serves as a scaffold for the assembly of a functional preinitiation complex with RNA polymerase II and the general transcription factors.</text>
</comment>
<dbReference type="OMA" id="QYQRAKM"/>
<evidence type="ECO:0000256" key="5">
    <source>
        <dbReference type="ARBA" id="ARBA00023159"/>
    </source>
</evidence>